<feature type="transmembrane region" description="Helical" evidence="2">
    <location>
        <begin position="70"/>
        <end position="92"/>
    </location>
</feature>
<sequence>MSGTDMSGTGTSGTDMSGTDMSGTGISGTGPSTGVVERAGNGAGPATAPGAVSTADLLRSEMLKLTTTRLWWILLLAVVACSAGFTALIVFGGLNAPRSPLSFGTAGDAVPAYNLAVALAYVFPLAIGVITVTQEYHARTISATLLAEPRRARVYGAKLLVGLGTAFVYGAAAVLSGALVAAALLSGDGKPTYLTDGTVLGALGGSVLVLTLWGAIGVGVGALVRNQVAAIVGILLVTQFLEPTLRILASSLGNAELGNLLPGGAGDLAGGGTIMTAAAEADGGSQGLGFLVLFLYAVAIGAVGAVRFTRYEVA</sequence>
<keyword evidence="2" id="KW-1133">Transmembrane helix</keyword>
<dbReference type="AlphaFoldDB" id="A0AAU8KHF7"/>
<feature type="compositionally biased region" description="Low complexity" evidence="1">
    <location>
        <begin position="1"/>
        <end position="34"/>
    </location>
</feature>
<gene>
    <name evidence="3" type="ORF">R1Y80_19395</name>
</gene>
<evidence type="ECO:0000256" key="2">
    <source>
        <dbReference type="SAM" id="Phobius"/>
    </source>
</evidence>
<dbReference type="Pfam" id="PF12730">
    <property type="entry name" value="ABC2_membrane_4"/>
    <property type="match status" value="1"/>
</dbReference>
<name>A0AAU8KHF7_9ACTN</name>
<feature type="transmembrane region" description="Helical" evidence="2">
    <location>
        <begin position="112"/>
        <end position="132"/>
    </location>
</feature>
<keyword evidence="2" id="KW-0812">Transmembrane</keyword>
<feature type="transmembrane region" description="Helical" evidence="2">
    <location>
        <begin position="197"/>
        <end position="216"/>
    </location>
</feature>
<feature type="transmembrane region" description="Helical" evidence="2">
    <location>
        <begin position="288"/>
        <end position="308"/>
    </location>
</feature>
<protein>
    <submittedName>
        <fullName evidence="3">ABC transporter permease</fullName>
    </submittedName>
</protein>
<reference evidence="3" key="1">
    <citation type="submission" date="2023-10" db="EMBL/GenBank/DDBJ databases">
        <title>Complete genome sequence of Streptomyces sp. JL1001.</title>
        <authorList>
            <person name="Jiang L."/>
        </authorList>
    </citation>
    <scope>NUCLEOTIDE SEQUENCE</scope>
    <source>
        <strain evidence="3">JL1001</strain>
    </source>
</reference>
<feature type="transmembrane region" description="Helical" evidence="2">
    <location>
        <begin position="228"/>
        <end position="249"/>
    </location>
</feature>
<keyword evidence="2" id="KW-0472">Membrane</keyword>
<feature type="region of interest" description="Disordered" evidence="1">
    <location>
        <begin position="1"/>
        <end position="49"/>
    </location>
</feature>
<feature type="transmembrane region" description="Helical" evidence="2">
    <location>
        <begin position="159"/>
        <end position="185"/>
    </location>
</feature>
<proteinExistence type="predicted"/>
<accession>A0AAU8KHF7</accession>
<organism evidence="3">
    <name type="scientific">Streptomyces sp. JL1001</name>
    <dbReference type="NCBI Taxonomy" id="3078227"/>
    <lineage>
        <taxon>Bacteria</taxon>
        <taxon>Bacillati</taxon>
        <taxon>Actinomycetota</taxon>
        <taxon>Actinomycetes</taxon>
        <taxon>Kitasatosporales</taxon>
        <taxon>Streptomycetaceae</taxon>
        <taxon>Streptomyces</taxon>
    </lineage>
</organism>
<dbReference type="EMBL" id="CP136798">
    <property type="protein sequence ID" value="XCN15671.1"/>
    <property type="molecule type" value="Genomic_DNA"/>
</dbReference>
<dbReference type="RefSeq" id="WP_354597562.1">
    <property type="nucleotide sequence ID" value="NZ_CP136798.1"/>
</dbReference>
<evidence type="ECO:0000256" key="1">
    <source>
        <dbReference type="SAM" id="MobiDB-lite"/>
    </source>
</evidence>
<evidence type="ECO:0000313" key="3">
    <source>
        <dbReference type="EMBL" id="XCN15671.1"/>
    </source>
</evidence>